<feature type="region of interest" description="Disordered" evidence="7">
    <location>
        <begin position="1"/>
        <end position="102"/>
    </location>
</feature>
<comment type="subcellular location">
    <subcellularLocation>
        <location evidence="6">Cytoplasm</location>
    </subcellularLocation>
</comment>
<evidence type="ECO:0000256" key="1">
    <source>
        <dbReference type="ARBA" id="ARBA00022490"/>
    </source>
</evidence>
<name>A0A316EZS1_9BURK</name>
<keyword evidence="4 6" id="KW-0238">DNA-binding</keyword>
<dbReference type="GeneID" id="98343719"/>
<dbReference type="EMBL" id="QGGT01000001">
    <property type="protein sequence ID" value="PWK36938.1"/>
    <property type="molecule type" value="Genomic_DNA"/>
</dbReference>
<keyword evidence="1 6" id="KW-0963">Cytoplasm</keyword>
<protein>
    <recommendedName>
        <fullName evidence="6">RNA polymerase sigma factor RpoS</fullName>
    </recommendedName>
    <alternativeName>
        <fullName evidence="6">Sigma S</fullName>
    </alternativeName>
    <alternativeName>
        <fullName evidence="6">Sigma-38</fullName>
    </alternativeName>
</protein>
<comment type="caution">
    <text evidence="10">The sequence shown here is derived from an EMBL/GenBank/DDBJ whole genome shotgun (WGS) entry which is preliminary data.</text>
</comment>
<feature type="domain" description="RNA polymerase sigma-70" evidence="8">
    <location>
        <begin position="177"/>
        <end position="190"/>
    </location>
</feature>
<dbReference type="GO" id="GO:0016987">
    <property type="term" value="F:sigma factor activity"/>
    <property type="evidence" value="ECO:0007669"/>
    <property type="project" value="UniProtKB-UniRule"/>
</dbReference>
<dbReference type="NCBIfam" id="NF004207">
    <property type="entry name" value="PRK05657.1"/>
    <property type="match status" value="1"/>
</dbReference>
<dbReference type="InterPro" id="IPR013325">
    <property type="entry name" value="RNA_pol_sigma_r2"/>
</dbReference>
<evidence type="ECO:0000313" key="10">
    <source>
        <dbReference type="EMBL" id="PWK36938.1"/>
    </source>
</evidence>
<evidence type="ECO:0000259" key="9">
    <source>
        <dbReference type="PROSITE" id="PS00716"/>
    </source>
</evidence>
<dbReference type="RefSeq" id="WP_109580717.1">
    <property type="nucleotide sequence ID" value="NZ_CAJPUX010000009.1"/>
</dbReference>
<dbReference type="PROSITE" id="PS00715">
    <property type="entry name" value="SIGMA70_1"/>
    <property type="match status" value="1"/>
</dbReference>
<dbReference type="Gene3D" id="1.10.10.10">
    <property type="entry name" value="Winged helix-like DNA-binding domain superfamily/Winged helix DNA-binding domain"/>
    <property type="match status" value="2"/>
</dbReference>
<dbReference type="HAMAP" id="MF_00959">
    <property type="entry name" value="Sigma70_RpoS"/>
    <property type="match status" value="1"/>
</dbReference>
<dbReference type="GO" id="GO:0006352">
    <property type="term" value="P:DNA-templated transcription initiation"/>
    <property type="evidence" value="ECO:0007669"/>
    <property type="project" value="UniProtKB-UniRule"/>
</dbReference>
<accession>A0A316EZS1</accession>
<keyword evidence="3 6" id="KW-0731">Sigma factor</keyword>
<evidence type="ECO:0000313" key="11">
    <source>
        <dbReference type="Proteomes" id="UP000245754"/>
    </source>
</evidence>
<dbReference type="PANTHER" id="PTHR30603">
    <property type="entry name" value="RNA POLYMERASE SIGMA FACTOR RPO"/>
    <property type="match status" value="1"/>
</dbReference>
<dbReference type="NCBIfam" id="TIGR02937">
    <property type="entry name" value="sigma70-ECF"/>
    <property type="match status" value="1"/>
</dbReference>
<proteinExistence type="inferred from homology"/>
<dbReference type="PRINTS" id="PR00046">
    <property type="entry name" value="SIGMA70FCT"/>
</dbReference>
<dbReference type="CDD" id="cd06171">
    <property type="entry name" value="Sigma70_r4"/>
    <property type="match status" value="1"/>
</dbReference>
<dbReference type="Pfam" id="PF04542">
    <property type="entry name" value="Sigma70_r2"/>
    <property type="match status" value="1"/>
</dbReference>
<dbReference type="InterPro" id="IPR007624">
    <property type="entry name" value="RNA_pol_sigma70_r3"/>
</dbReference>
<dbReference type="Pfam" id="PF04539">
    <property type="entry name" value="Sigma70_r3"/>
    <property type="match status" value="1"/>
</dbReference>
<dbReference type="NCBIfam" id="TIGR02394">
    <property type="entry name" value="rpoS_proteo"/>
    <property type="match status" value="1"/>
</dbReference>
<feature type="region of interest" description="Sigma-70 factor domain-4" evidence="6">
    <location>
        <begin position="323"/>
        <end position="376"/>
    </location>
</feature>
<dbReference type="PROSITE" id="PS00716">
    <property type="entry name" value="SIGMA70_2"/>
    <property type="match status" value="1"/>
</dbReference>
<keyword evidence="5 6" id="KW-0804">Transcription</keyword>
<dbReference type="InterPro" id="IPR014284">
    <property type="entry name" value="RNA_pol_sigma-70_dom"/>
</dbReference>
<feature type="region of interest" description="Sigma-70 factor domain-1" evidence="6">
    <location>
        <begin position="115"/>
        <end position="148"/>
    </location>
</feature>
<dbReference type="Proteomes" id="UP000245754">
    <property type="component" value="Unassembled WGS sequence"/>
</dbReference>
<dbReference type="GO" id="GO:0005737">
    <property type="term" value="C:cytoplasm"/>
    <property type="evidence" value="ECO:0007669"/>
    <property type="project" value="UniProtKB-SubCell"/>
</dbReference>
<dbReference type="InterPro" id="IPR050239">
    <property type="entry name" value="Sigma-70_RNA_pol_init_factors"/>
</dbReference>
<comment type="subunit">
    <text evidence="6">Interacts with the RNA polymerase core enzyme.</text>
</comment>
<feature type="compositionally biased region" description="Acidic residues" evidence="7">
    <location>
        <begin position="77"/>
        <end position="94"/>
    </location>
</feature>
<keyword evidence="11" id="KW-1185">Reference proteome</keyword>
<dbReference type="InterPro" id="IPR012761">
    <property type="entry name" value="RNA_pol_sigma_RpoS"/>
</dbReference>
<feature type="DNA-binding region" description="H-T-H motif" evidence="6">
    <location>
        <begin position="349"/>
        <end position="368"/>
    </location>
</feature>
<gene>
    <name evidence="6" type="primary">rpoS</name>
    <name evidence="10" type="ORF">C7419_101812</name>
</gene>
<comment type="similarity">
    <text evidence="6">Belongs to the sigma-70 factor family. RpoS subfamily.</text>
</comment>
<evidence type="ECO:0000256" key="7">
    <source>
        <dbReference type="SAM" id="MobiDB-lite"/>
    </source>
</evidence>
<keyword evidence="2 6" id="KW-0805">Transcription regulation</keyword>
<feature type="domain" description="RNA polymerase sigma-70" evidence="9">
    <location>
        <begin position="348"/>
        <end position="374"/>
    </location>
</feature>
<evidence type="ECO:0000256" key="4">
    <source>
        <dbReference type="ARBA" id="ARBA00023125"/>
    </source>
</evidence>
<reference evidence="10 11" key="1">
    <citation type="submission" date="2018-05" db="EMBL/GenBank/DDBJ databases">
        <title>Genomic Encyclopedia of Type Strains, Phase IV (KMG-V): Genome sequencing to study the core and pangenomes of soil and plant-associated prokaryotes.</title>
        <authorList>
            <person name="Whitman W."/>
        </authorList>
    </citation>
    <scope>NUCLEOTIDE SEQUENCE [LARGE SCALE GENOMIC DNA]</scope>
    <source>
        <strain evidence="10 11">SLV-132</strain>
    </source>
</reference>
<dbReference type="InterPro" id="IPR036388">
    <property type="entry name" value="WH-like_DNA-bd_sf"/>
</dbReference>
<dbReference type="Pfam" id="PF04545">
    <property type="entry name" value="Sigma70_r4"/>
    <property type="match status" value="1"/>
</dbReference>
<evidence type="ECO:0000256" key="5">
    <source>
        <dbReference type="ARBA" id="ARBA00023163"/>
    </source>
</evidence>
<dbReference type="InterPro" id="IPR007630">
    <property type="entry name" value="RNA_pol_sigma70_r4"/>
</dbReference>
<dbReference type="GO" id="GO:0003677">
    <property type="term" value="F:DNA binding"/>
    <property type="evidence" value="ECO:0007669"/>
    <property type="project" value="UniProtKB-UniRule"/>
</dbReference>
<dbReference type="AlphaFoldDB" id="A0A316EZS1"/>
<dbReference type="InterPro" id="IPR000943">
    <property type="entry name" value="RNA_pol_sigma70"/>
</dbReference>
<dbReference type="SUPFAM" id="SSF88659">
    <property type="entry name" value="Sigma3 and sigma4 domains of RNA polymerase sigma factors"/>
    <property type="match status" value="2"/>
</dbReference>
<dbReference type="InterPro" id="IPR009042">
    <property type="entry name" value="RNA_pol_sigma70_r1_2"/>
</dbReference>
<dbReference type="SUPFAM" id="SSF88946">
    <property type="entry name" value="Sigma2 domain of RNA polymerase sigma factors"/>
    <property type="match status" value="1"/>
</dbReference>
<comment type="caution">
    <text evidence="6">Lacks conserved residue(s) required for the propagation of feature annotation.</text>
</comment>
<dbReference type="Pfam" id="PF00140">
    <property type="entry name" value="Sigma70_r1_2"/>
    <property type="match status" value="1"/>
</dbReference>
<comment type="function">
    <text evidence="6">Sigma factors are initiation factors that promote the attachment of RNA polymerase to specific initiation sites and are then released. This sigma factor is the master transcriptional regulator of the stationary phase and the general stress response.</text>
</comment>
<feature type="compositionally biased region" description="Low complexity" evidence="7">
    <location>
        <begin position="31"/>
        <end position="42"/>
    </location>
</feature>
<evidence type="ECO:0000256" key="3">
    <source>
        <dbReference type="ARBA" id="ARBA00023082"/>
    </source>
</evidence>
<evidence type="ECO:0000259" key="8">
    <source>
        <dbReference type="PROSITE" id="PS00715"/>
    </source>
</evidence>
<sequence length="389" mass="43468">MPRQKTVSSGVVSRTRRPKQPDGKAGVATQADDAVGEGVVAAIDPEMFDGDPAAEMVPATDEPITAVARAGLREEPVAEEDDDEDEEDEDEEGGAEPAAEPDDFKTVLHTELAADTVQHYLNRISIKPLLSAPEELHFSTLAKEGDFSARQVMIERNLRLVVSIAKGYLNRGVPLLDLIEEGNLGLMHAIEKFDPSRGFRFSTYATWWIRQSIERAIMNQARTVRLPVHVIRELNQVLRAKRHLEKGGTDGRDASLEDIAHLLGKTPDEVQDVLALNEHTTSLDTPFDLDPGSSLLDFLSDEHNAAPDQEVAHRELENLMKLWLARLSEKHRYVVERRFGLNHIEPATLEELAEEMGLTRERVRQIQQEALVKLKRHFASQGVRKDAVL</sequence>
<feature type="region of interest" description="Sigma-70 factor domain-2" evidence="6">
    <location>
        <begin position="153"/>
        <end position="223"/>
    </location>
</feature>
<dbReference type="OrthoDB" id="9809557at2"/>
<dbReference type="InterPro" id="IPR007627">
    <property type="entry name" value="RNA_pol_sigma70_r2"/>
</dbReference>
<dbReference type="Gene3D" id="1.10.601.10">
    <property type="entry name" value="RNA Polymerase Primary Sigma Factor"/>
    <property type="match status" value="1"/>
</dbReference>
<evidence type="ECO:0000256" key="6">
    <source>
        <dbReference type="HAMAP-Rule" id="MF_00959"/>
    </source>
</evidence>
<dbReference type="InterPro" id="IPR013324">
    <property type="entry name" value="RNA_pol_sigma_r3/r4-like"/>
</dbReference>
<dbReference type="FunFam" id="1.10.601.10:FF:000001">
    <property type="entry name" value="RNA polymerase sigma factor SigA"/>
    <property type="match status" value="1"/>
</dbReference>
<feature type="short sequence motif" description="Interaction with polymerase core subunit RpoC" evidence="6">
    <location>
        <begin position="177"/>
        <end position="180"/>
    </location>
</feature>
<evidence type="ECO:0000256" key="2">
    <source>
        <dbReference type="ARBA" id="ARBA00023015"/>
    </source>
</evidence>
<organism evidence="10 11">
    <name type="scientific">Cupriavidus plantarum</name>
    <dbReference type="NCBI Taxonomy" id="942865"/>
    <lineage>
        <taxon>Bacteria</taxon>
        <taxon>Pseudomonadati</taxon>
        <taxon>Pseudomonadota</taxon>
        <taxon>Betaproteobacteria</taxon>
        <taxon>Burkholderiales</taxon>
        <taxon>Burkholderiaceae</taxon>
        <taxon>Cupriavidus</taxon>
    </lineage>
</organism>
<feature type="compositionally biased region" description="Polar residues" evidence="7">
    <location>
        <begin position="1"/>
        <end position="12"/>
    </location>
</feature>
<dbReference type="PANTHER" id="PTHR30603:SF67">
    <property type="entry name" value="RNA POLYMERASE SIGMA FACTOR RPOS"/>
    <property type="match status" value="1"/>
</dbReference>